<name>A0A7U3YPY8_DESPD</name>
<evidence type="ECO:0000313" key="3">
    <source>
        <dbReference type="Proteomes" id="UP000006365"/>
    </source>
</evidence>
<dbReference type="InterPro" id="IPR052061">
    <property type="entry name" value="PTE-AB_protein"/>
</dbReference>
<dbReference type="InterPro" id="IPR006683">
    <property type="entry name" value="Thioestr_dom"/>
</dbReference>
<dbReference type="Pfam" id="PF03061">
    <property type="entry name" value="4HBT"/>
    <property type="match status" value="1"/>
</dbReference>
<dbReference type="EMBL" id="CP002364">
    <property type="protein sequence ID" value="ADW19424.1"/>
    <property type="molecule type" value="Genomic_DNA"/>
</dbReference>
<accession>A0A7U3YPY8</accession>
<gene>
    <name evidence="2" type="ordered locus">Despr_3297</name>
</gene>
<dbReference type="GO" id="GO:0016790">
    <property type="term" value="F:thiolester hydrolase activity"/>
    <property type="evidence" value="ECO:0007669"/>
    <property type="project" value="UniProtKB-ARBA"/>
</dbReference>
<dbReference type="CDD" id="cd03443">
    <property type="entry name" value="PaaI_thioesterase"/>
    <property type="match status" value="1"/>
</dbReference>
<dbReference type="PANTHER" id="PTHR47260:SF1">
    <property type="entry name" value="UPF0644 PROTEIN PB2B4.06"/>
    <property type="match status" value="1"/>
</dbReference>
<protein>
    <submittedName>
        <fullName evidence="2">Thioesterase superfamily protein</fullName>
    </submittedName>
</protein>
<dbReference type="Gene3D" id="3.10.129.10">
    <property type="entry name" value="Hotdog Thioesterase"/>
    <property type="match status" value="1"/>
</dbReference>
<dbReference type="SUPFAM" id="SSF54637">
    <property type="entry name" value="Thioesterase/thiol ester dehydrase-isomerase"/>
    <property type="match status" value="1"/>
</dbReference>
<organism evidence="2 3">
    <name type="scientific">Desulfobulbus propionicus (strain ATCC 33891 / DSM 2032 / VKM B-1956 / 1pr3)</name>
    <dbReference type="NCBI Taxonomy" id="577650"/>
    <lineage>
        <taxon>Bacteria</taxon>
        <taxon>Pseudomonadati</taxon>
        <taxon>Thermodesulfobacteriota</taxon>
        <taxon>Desulfobulbia</taxon>
        <taxon>Desulfobulbales</taxon>
        <taxon>Desulfobulbaceae</taxon>
        <taxon>Desulfobulbus</taxon>
    </lineage>
</organism>
<dbReference type="RefSeq" id="WP_015725948.1">
    <property type="nucleotide sequence ID" value="NC_014972.1"/>
</dbReference>
<evidence type="ECO:0000259" key="1">
    <source>
        <dbReference type="Pfam" id="PF03061"/>
    </source>
</evidence>
<dbReference type="Proteomes" id="UP000006365">
    <property type="component" value="Chromosome"/>
</dbReference>
<dbReference type="InterPro" id="IPR029069">
    <property type="entry name" value="HotDog_dom_sf"/>
</dbReference>
<sequence>MIDSTSLRTIVNLDGQTCFGCGDNNPIGLHMTFLTDEQRVYSLVTVPPAMAGWDRTVHGGVLSTLLDEIMGWSVIYLLGKIGVTKTMTVEFLKPVQVETQLTVVGTIAETVSERQVVVGGEIHAQDGALCVRATGTFAAMTPQAAVRLGVMSNAYMERFLPVLHQKEQG</sequence>
<keyword evidence="3" id="KW-1185">Reference proteome</keyword>
<dbReference type="PANTHER" id="PTHR47260">
    <property type="entry name" value="UPF0644 PROTEIN PB2B4.06"/>
    <property type="match status" value="1"/>
</dbReference>
<feature type="domain" description="Thioesterase" evidence="1">
    <location>
        <begin position="56"/>
        <end position="130"/>
    </location>
</feature>
<proteinExistence type="predicted"/>
<evidence type="ECO:0000313" key="2">
    <source>
        <dbReference type="EMBL" id="ADW19424.1"/>
    </source>
</evidence>
<dbReference type="KEGG" id="dpr:Despr_3297"/>
<dbReference type="AlphaFoldDB" id="A0A7U3YPY8"/>
<reference evidence="2 3" key="1">
    <citation type="journal article" date="2011" name="Stand. Genomic Sci.">
        <title>Complete genome sequence of Desulfobulbus propionicus type strain (1pr3).</title>
        <authorList>
            <person name="Pagani I."/>
            <person name="Lapidus A."/>
            <person name="Nolan M."/>
            <person name="Lucas S."/>
            <person name="Hammon N."/>
            <person name="Deshpande S."/>
            <person name="Cheng J.F."/>
            <person name="Chertkov O."/>
            <person name="Davenport K."/>
            <person name="Tapia R."/>
            <person name="Han C."/>
            <person name="Goodwin L."/>
            <person name="Pitluck S."/>
            <person name="Liolios K."/>
            <person name="Mavromatis K."/>
            <person name="Ivanova N."/>
            <person name="Mikhailova N."/>
            <person name="Pati A."/>
            <person name="Chen A."/>
            <person name="Palaniappan K."/>
            <person name="Land M."/>
            <person name="Hauser L."/>
            <person name="Chang Y.J."/>
            <person name="Jeffries C.D."/>
            <person name="Detter J.C."/>
            <person name="Brambilla E."/>
            <person name="Kannan K.P."/>
            <person name="Djao O.D."/>
            <person name="Rohde M."/>
            <person name="Pukall R."/>
            <person name="Spring S."/>
            <person name="Goker M."/>
            <person name="Sikorski J."/>
            <person name="Woyke T."/>
            <person name="Bristow J."/>
            <person name="Eisen J.A."/>
            <person name="Markowitz V."/>
            <person name="Hugenholtz P."/>
            <person name="Kyrpides N.C."/>
            <person name="Klenk H.P."/>
        </authorList>
    </citation>
    <scope>NUCLEOTIDE SEQUENCE [LARGE SCALE GENOMIC DNA]</scope>
    <source>
        <strain evidence="3">ATCC 33891 / DSM 2032 / 1pr3</strain>
    </source>
</reference>